<evidence type="ECO:0000313" key="10">
    <source>
        <dbReference type="EMBL" id="MEV0706691.1"/>
    </source>
</evidence>
<dbReference type="Proteomes" id="UP001551695">
    <property type="component" value="Unassembled WGS sequence"/>
</dbReference>
<dbReference type="RefSeq" id="WP_357780090.1">
    <property type="nucleotide sequence ID" value="NZ_JBFAKC010000002.1"/>
</dbReference>
<dbReference type="SUPFAM" id="SSF54637">
    <property type="entry name" value="Thioesterase/thiol ester dehydrase-isomerase"/>
    <property type="match status" value="1"/>
</dbReference>
<dbReference type="Gene3D" id="3.10.129.10">
    <property type="entry name" value="Hotdog Thioesterase"/>
    <property type="match status" value="1"/>
</dbReference>
<keyword evidence="8" id="KW-1133">Transmembrane helix</keyword>
<keyword evidence="8" id="KW-0472">Membrane</keyword>
<comment type="catalytic activity">
    <reaction evidence="3">
        <text>a long-chain fatty acyl-CoA + H2O = a long-chain fatty acid + CoA + H(+)</text>
        <dbReference type="Rhea" id="RHEA:67680"/>
        <dbReference type="ChEBI" id="CHEBI:15377"/>
        <dbReference type="ChEBI" id="CHEBI:15378"/>
        <dbReference type="ChEBI" id="CHEBI:57287"/>
        <dbReference type="ChEBI" id="CHEBI:57560"/>
        <dbReference type="ChEBI" id="CHEBI:83139"/>
    </reaction>
</comment>
<keyword evidence="1 10" id="KW-0378">Hydrolase</keyword>
<dbReference type="PANTHER" id="PTHR43240">
    <property type="entry name" value="1,4-DIHYDROXY-2-NAPHTHOYL-COA THIOESTERASE 1"/>
    <property type="match status" value="1"/>
</dbReference>
<feature type="transmembrane region" description="Helical" evidence="8">
    <location>
        <begin position="70"/>
        <end position="90"/>
    </location>
</feature>
<dbReference type="InterPro" id="IPR029069">
    <property type="entry name" value="HotDog_dom_sf"/>
</dbReference>
<reference evidence="10 11" key="1">
    <citation type="submission" date="2024-06" db="EMBL/GenBank/DDBJ databases">
        <title>The Natural Products Discovery Center: Release of the First 8490 Sequenced Strains for Exploring Actinobacteria Biosynthetic Diversity.</title>
        <authorList>
            <person name="Kalkreuter E."/>
            <person name="Kautsar S.A."/>
            <person name="Yang D."/>
            <person name="Bader C.D."/>
            <person name="Teijaro C.N."/>
            <person name="Fluegel L."/>
            <person name="Davis C.M."/>
            <person name="Simpson J.R."/>
            <person name="Lauterbach L."/>
            <person name="Steele A.D."/>
            <person name="Gui C."/>
            <person name="Meng S."/>
            <person name="Li G."/>
            <person name="Viehrig K."/>
            <person name="Ye F."/>
            <person name="Su P."/>
            <person name="Kiefer A.F."/>
            <person name="Nichols A."/>
            <person name="Cepeda A.J."/>
            <person name="Yan W."/>
            <person name="Fan B."/>
            <person name="Jiang Y."/>
            <person name="Adhikari A."/>
            <person name="Zheng C.-J."/>
            <person name="Schuster L."/>
            <person name="Cowan T.M."/>
            <person name="Smanski M.J."/>
            <person name="Chevrette M.G."/>
            <person name="De Carvalho L.P.S."/>
            <person name="Shen B."/>
        </authorList>
    </citation>
    <scope>NUCLEOTIDE SEQUENCE [LARGE SCALE GENOMIC DNA]</scope>
    <source>
        <strain evidence="10 11">NPDC050403</strain>
    </source>
</reference>
<evidence type="ECO:0000256" key="3">
    <source>
        <dbReference type="ARBA" id="ARBA00036002"/>
    </source>
</evidence>
<organism evidence="10 11">
    <name type="scientific">Nocardia aurea</name>
    <dbReference type="NCBI Taxonomy" id="2144174"/>
    <lineage>
        <taxon>Bacteria</taxon>
        <taxon>Bacillati</taxon>
        <taxon>Actinomycetota</taxon>
        <taxon>Actinomycetes</taxon>
        <taxon>Mycobacteriales</taxon>
        <taxon>Nocardiaceae</taxon>
        <taxon>Nocardia</taxon>
    </lineage>
</organism>
<comment type="similarity">
    <text evidence="4">Belongs to the YigI thioesterase family.</text>
</comment>
<comment type="catalytic activity">
    <reaction evidence="7">
        <text>a medium-chain fatty acyl-CoA + H2O = a medium-chain fatty acid + CoA + H(+)</text>
        <dbReference type="Rhea" id="RHEA:68184"/>
        <dbReference type="ChEBI" id="CHEBI:15377"/>
        <dbReference type="ChEBI" id="CHEBI:15378"/>
        <dbReference type="ChEBI" id="CHEBI:57287"/>
        <dbReference type="ChEBI" id="CHEBI:59558"/>
        <dbReference type="ChEBI" id="CHEBI:90546"/>
    </reaction>
</comment>
<comment type="catalytic activity">
    <reaction evidence="2">
        <text>a fatty acyl-CoA + H2O = a fatty acid + CoA + H(+)</text>
        <dbReference type="Rhea" id="RHEA:16781"/>
        <dbReference type="ChEBI" id="CHEBI:15377"/>
        <dbReference type="ChEBI" id="CHEBI:15378"/>
        <dbReference type="ChEBI" id="CHEBI:28868"/>
        <dbReference type="ChEBI" id="CHEBI:57287"/>
        <dbReference type="ChEBI" id="CHEBI:77636"/>
        <dbReference type="EC" id="3.1.2.20"/>
    </reaction>
</comment>
<dbReference type="Pfam" id="PF03061">
    <property type="entry name" value="4HBT"/>
    <property type="match status" value="1"/>
</dbReference>
<gene>
    <name evidence="10" type="ORF">AB0I48_03920</name>
</gene>
<evidence type="ECO:0000259" key="9">
    <source>
        <dbReference type="Pfam" id="PF03061"/>
    </source>
</evidence>
<comment type="caution">
    <text evidence="10">The sequence shown here is derived from an EMBL/GenBank/DDBJ whole genome shotgun (WGS) entry which is preliminary data.</text>
</comment>
<dbReference type="InterPro" id="IPR003736">
    <property type="entry name" value="PAAI_dom"/>
</dbReference>
<keyword evidence="8" id="KW-0812">Transmembrane</keyword>
<protein>
    <recommendedName>
        <fullName evidence="6">Medium/long-chain acyl-CoA thioesterase YigI</fullName>
        <ecNumber evidence="5">3.1.2.20</ecNumber>
    </recommendedName>
</protein>
<dbReference type="InterPro" id="IPR006683">
    <property type="entry name" value="Thioestr_dom"/>
</dbReference>
<dbReference type="EC" id="3.1.2.20" evidence="5"/>
<evidence type="ECO:0000256" key="5">
    <source>
        <dbReference type="ARBA" id="ARBA00038894"/>
    </source>
</evidence>
<dbReference type="NCBIfam" id="TIGR00369">
    <property type="entry name" value="unchar_dom_1"/>
    <property type="match status" value="1"/>
</dbReference>
<accession>A0ABV3FMR1</accession>
<dbReference type="PANTHER" id="PTHR43240:SF20">
    <property type="entry name" value="MEDIUM_LONG-CHAIN ACYL-COA THIOESTERASE YIGI"/>
    <property type="match status" value="1"/>
</dbReference>
<evidence type="ECO:0000256" key="1">
    <source>
        <dbReference type="ARBA" id="ARBA00022801"/>
    </source>
</evidence>
<dbReference type="CDD" id="cd03443">
    <property type="entry name" value="PaaI_thioesterase"/>
    <property type="match status" value="1"/>
</dbReference>
<dbReference type="GO" id="GO:0016787">
    <property type="term" value="F:hydrolase activity"/>
    <property type="evidence" value="ECO:0007669"/>
    <property type="project" value="UniProtKB-KW"/>
</dbReference>
<feature type="domain" description="Thioesterase" evidence="9">
    <location>
        <begin position="52"/>
        <end position="124"/>
    </location>
</feature>
<proteinExistence type="inferred from homology"/>
<name>A0ABV3FMR1_9NOCA</name>
<evidence type="ECO:0000313" key="11">
    <source>
        <dbReference type="Proteomes" id="UP001551695"/>
    </source>
</evidence>
<evidence type="ECO:0000256" key="4">
    <source>
        <dbReference type="ARBA" id="ARBA00038381"/>
    </source>
</evidence>
<keyword evidence="11" id="KW-1185">Reference proteome</keyword>
<sequence length="146" mass="15419">MTTASATLDLESARLVLAAQPFAALVGTELTEFGDGRATLIVPIRAEIGQQFGYVHGGALSYLADNTLTFAAGTVLGANVLTVGFTITYLRPARGARLRAEAVVTGSTRRQAVVNCEIYAESDDTEPILCAVAQGTTRTVERDLRT</sequence>
<evidence type="ECO:0000256" key="8">
    <source>
        <dbReference type="SAM" id="Phobius"/>
    </source>
</evidence>
<evidence type="ECO:0000256" key="6">
    <source>
        <dbReference type="ARBA" id="ARBA00040062"/>
    </source>
</evidence>
<evidence type="ECO:0000256" key="2">
    <source>
        <dbReference type="ARBA" id="ARBA00035880"/>
    </source>
</evidence>
<evidence type="ECO:0000256" key="7">
    <source>
        <dbReference type="ARBA" id="ARBA00048062"/>
    </source>
</evidence>
<dbReference type="EMBL" id="JBFAKC010000002">
    <property type="protein sequence ID" value="MEV0706691.1"/>
    <property type="molecule type" value="Genomic_DNA"/>
</dbReference>